<comment type="subcellular location">
    <subcellularLocation>
        <location evidence="1">Cell membrane</location>
        <topology evidence="1">Multi-pass membrane protein</topology>
    </subcellularLocation>
</comment>
<accession>A0A382F051</accession>
<dbReference type="GO" id="GO:0022857">
    <property type="term" value="F:transmembrane transporter activity"/>
    <property type="evidence" value="ECO:0007669"/>
    <property type="project" value="InterPro"/>
</dbReference>
<dbReference type="PROSITE" id="PS51257">
    <property type="entry name" value="PROKAR_LIPOPROTEIN"/>
    <property type="match status" value="1"/>
</dbReference>
<dbReference type="Pfam" id="PF02653">
    <property type="entry name" value="BPD_transp_2"/>
    <property type="match status" value="1"/>
</dbReference>
<proteinExistence type="predicted"/>
<feature type="transmembrane region" description="Helical" evidence="6">
    <location>
        <begin position="241"/>
        <end position="261"/>
    </location>
</feature>
<feature type="transmembrane region" description="Helical" evidence="6">
    <location>
        <begin position="322"/>
        <end position="340"/>
    </location>
</feature>
<evidence type="ECO:0000256" key="3">
    <source>
        <dbReference type="ARBA" id="ARBA00022692"/>
    </source>
</evidence>
<evidence type="ECO:0000256" key="1">
    <source>
        <dbReference type="ARBA" id="ARBA00004651"/>
    </source>
</evidence>
<dbReference type="EMBL" id="UINC01047266">
    <property type="protein sequence ID" value="SVB56330.1"/>
    <property type="molecule type" value="Genomic_DNA"/>
</dbReference>
<name>A0A382F051_9ZZZZ</name>
<feature type="transmembrane region" description="Helical" evidence="6">
    <location>
        <begin position="106"/>
        <end position="126"/>
    </location>
</feature>
<dbReference type="AlphaFoldDB" id="A0A382F051"/>
<keyword evidence="5 6" id="KW-0472">Membrane</keyword>
<evidence type="ECO:0008006" key="8">
    <source>
        <dbReference type="Google" id="ProtNLM"/>
    </source>
</evidence>
<feature type="transmembrane region" description="Helical" evidence="6">
    <location>
        <begin position="281"/>
        <end position="310"/>
    </location>
</feature>
<keyword evidence="3 6" id="KW-0812">Transmembrane</keyword>
<dbReference type="PANTHER" id="PTHR47089:SF1">
    <property type="entry name" value="GUANOSINE ABC TRANSPORTER PERMEASE PROTEIN NUPP"/>
    <property type="match status" value="1"/>
</dbReference>
<evidence type="ECO:0000256" key="2">
    <source>
        <dbReference type="ARBA" id="ARBA00022475"/>
    </source>
</evidence>
<organism evidence="7">
    <name type="scientific">marine metagenome</name>
    <dbReference type="NCBI Taxonomy" id="408172"/>
    <lineage>
        <taxon>unclassified sequences</taxon>
        <taxon>metagenomes</taxon>
        <taxon>ecological metagenomes</taxon>
    </lineage>
</organism>
<gene>
    <name evidence="7" type="ORF">METZ01_LOCUS209184</name>
</gene>
<sequence length="376" mass="38685">MINKLLGGLVPFIAALAAFACGAIMLVALGANPFVGLEAIFDGAFGSGDRIAVTAVRATPLILVGAGITIAFRTNVINIGGESQIIAGALLATVTALALPNLPAVVLIPLIIVAGAVGGGILGAIPGALKAYASVNEILSTIMLNLMMVQFMNYLLRGPLIDPYELQAGTRIPQTQRLSDNAALPSLAGDTRLHLGVLIAVLAAGVAYVILWRTPIGFRLRAVGHSPKAARAAGINVKRNITLALTISGSLAGIAGAILVFGSEGQRMVTDGSATGFTSSAGFNGIVAALFGGLHPLWTVPSAFLFGALLTGATQLQRVLQVPSSLAVAMNGLIVIFVISSSRVRSWLDKTLSDSKLFNKQEDADSSHEEMSQTNG</sequence>
<feature type="transmembrane region" description="Helical" evidence="6">
    <location>
        <begin position="84"/>
        <end position="100"/>
    </location>
</feature>
<feature type="transmembrane region" description="Helical" evidence="6">
    <location>
        <begin position="12"/>
        <end position="31"/>
    </location>
</feature>
<dbReference type="GO" id="GO:0005886">
    <property type="term" value="C:plasma membrane"/>
    <property type="evidence" value="ECO:0007669"/>
    <property type="project" value="UniProtKB-SubCell"/>
</dbReference>
<protein>
    <recommendedName>
        <fullName evidence="8">ABC transporter permease</fullName>
    </recommendedName>
</protein>
<feature type="transmembrane region" description="Helical" evidence="6">
    <location>
        <begin position="138"/>
        <end position="156"/>
    </location>
</feature>
<evidence type="ECO:0000313" key="7">
    <source>
        <dbReference type="EMBL" id="SVB56330.1"/>
    </source>
</evidence>
<dbReference type="PANTHER" id="PTHR47089">
    <property type="entry name" value="ABC TRANSPORTER, PERMEASE PROTEIN"/>
    <property type="match status" value="1"/>
</dbReference>
<dbReference type="InterPro" id="IPR001851">
    <property type="entry name" value="ABC_transp_permease"/>
</dbReference>
<feature type="transmembrane region" description="Helical" evidence="6">
    <location>
        <begin position="51"/>
        <end position="72"/>
    </location>
</feature>
<feature type="transmembrane region" description="Helical" evidence="6">
    <location>
        <begin position="193"/>
        <end position="211"/>
    </location>
</feature>
<keyword evidence="4 6" id="KW-1133">Transmembrane helix</keyword>
<evidence type="ECO:0000256" key="5">
    <source>
        <dbReference type="ARBA" id="ARBA00023136"/>
    </source>
</evidence>
<evidence type="ECO:0000256" key="4">
    <source>
        <dbReference type="ARBA" id="ARBA00022989"/>
    </source>
</evidence>
<evidence type="ECO:0000256" key="6">
    <source>
        <dbReference type="SAM" id="Phobius"/>
    </source>
</evidence>
<reference evidence="7" key="1">
    <citation type="submission" date="2018-05" db="EMBL/GenBank/DDBJ databases">
        <authorList>
            <person name="Lanie J.A."/>
            <person name="Ng W.-L."/>
            <person name="Kazmierczak K.M."/>
            <person name="Andrzejewski T.M."/>
            <person name="Davidsen T.M."/>
            <person name="Wayne K.J."/>
            <person name="Tettelin H."/>
            <person name="Glass J.I."/>
            <person name="Rusch D."/>
            <person name="Podicherti R."/>
            <person name="Tsui H.-C.T."/>
            <person name="Winkler M.E."/>
        </authorList>
    </citation>
    <scope>NUCLEOTIDE SEQUENCE</scope>
</reference>
<keyword evidence="2" id="KW-1003">Cell membrane</keyword>
<dbReference type="CDD" id="cd06580">
    <property type="entry name" value="TM_PBP1_transp_TpRbsC_like"/>
    <property type="match status" value="1"/>
</dbReference>